<reference evidence="2 3" key="1">
    <citation type="journal article" date="2022" name="Genome Biol. Evol.">
        <title>Host diet, physiology and behaviors set the stage for Lachnospiraceae cladogenesis.</title>
        <authorList>
            <person name="Vera-Ponce De Leon A."/>
            <person name="Schneider M."/>
            <person name="Jahnes B.C."/>
            <person name="Sadowski V."/>
            <person name="Camuy-Velez L.A."/>
            <person name="Duan J."/>
            <person name="Sabree Z.L."/>
        </authorList>
    </citation>
    <scope>NUCLEOTIDE SEQUENCE [LARGE SCALE GENOMIC DNA]</scope>
    <source>
        <strain evidence="2 3">PAL227</strain>
    </source>
</reference>
<dbReference type="PANTHER" id="PTHR30419">
    <property type="entry name" value="HTH-TYPE TRANSCRIPTIONAL REGULATOR YBHD"/>
    <property type="match status" value="1"/>
</dbReference>
<dbReference type="InterPro" id="IPR050950">
    <property type="entry name" value="HTH-type_LysR_regulators"/>
</dbReference>
<organism evidence="2 3">
    <name type="scientific">Ohessyouella blattaphilus</name>
    <dbReference type="NCBI Taxonomy" id="2949333"/>
    <lineage>
        <taxon>Bacteria</taxon>
        <taxon>Bacillati</taxon>
        <taxon>Bacillota</taxon>
        <taxon>Clostridia</taxon>
        <taxon>Lachnospirales</taxon>
        <taxon>Lachnospiraceae</taxon>
        <taxon>Ohessyouella</taxon>
    </lineage>
</organism>
<dbReference type="Gene3D" id="3.40.190.290">
    <property type="match status" value="1"/>
</dbReference>
<evidence type="ECO:0000259" key="1">
    <source>
        <dbReference type="Pfam" id="PF03466"/>
    </source>
</evidence>
<protein>
    <submittedName>
        <fullName evidence="2">LysR family transcriptional regulator substrate-binding protein</fullName>
    </submittedName>
</protein>
<keyword evidence="3" id="KW-1185">Reference proteome</keyword>
<accession>A0ABT1EFV3</accession>
<gene>
    <name evidence="2" type="ORF">NK118_04770</name>
</gene>
<dbReference type="CDD" id="cd05466">
    <property type="entry name" value="PBP2_LTTR_substrate"/>
    <property type="match status" value="1"/>
</dbReference>
<evidence type="ECO:0000313" key="2">
    <source>
        <dbReference type="EMBL" id="MCP1109563.1"/>
    </source>
</evidence>
<proteinExistence type="predicted"/>
<dbReference type="Proteomes" id="UP001523565">
    <property type="component" value="Unassembled WGS sequence"/>
</dbReference>
<feature type="domain" description="LysR substrate-binding" evidence="1">
    <location>
        <begin position="7"/>
        <end position="177"/>
    </location>
</feature>
<comment type="caution">
    <text evidence="2">The sequence shown here is derived from an EMBL/GenBank/DDBJ whole genome shotgun (WGS) entry which is preliminary data.</text>
</comment>
<dbReference type="EMBL" id="JAMZFV010000004">
    <property type="protein sequence ID" value="MCP1109563.1"/>
    <property type="molecule type" value="Genomic_DNA"/>
</dbReference>
<dbReference type="PANTHER" id="PTHR30419:SF28">
    <property type="entry name" value="HTH-TYPE TRANSCRIPTIONAL REGULATOR BSDA"/>
    <property type="match status" value="1"/>
</dbReference>
<sequence length="208" mass="23684">MTSVFYGFATKHPDVPFTLEEVEEMELMRGLEAKKYDFVIGGRHMLNEDTRLISPSTKDELMVIIPDTHPLAQNASISLQELASEKKILMNPYTAIYYQLCMQIFQQANISPNLLRTARVESILNTVSIGEGISLLPLNSLPIFRHDNIVAKPLNPAVSLAVVMARNKREKTSKKLCLLNFLRTLSKKKKTSSLRRLIFLLRLEVFSY</sequence>
<name>A0ABT1EFV3_9FIRM</name>
<dbReference type="InterPro" id="IPR005119">
    <property type="entry name" value="LysR_subst-bd"/>
</dbReference>
<evidence type="ECO:0000313" key="3">
    <source>
        <dbReference type="Proteomes" id="UP001523565"/>
    </source>
</evidence>
<dbReference type="SUPFAM" id="SSF53850">
    <property type="entry name" value="Periplasmic binding protein-like II"/>
    <property type="match status" value="1"/>
</dbReference>
<dbReference type="Pfam" id="PF03466">
    <property type="entry name" value="LysR_substrate"/>
    <property type="match status" value="1"/>
</dbReference>